<comment type="caution">
    <text evidence="2">The sequence shown here is derived from an EMBL/GenBank/DDBJ whole genome shotgun (WGS) entry which is preliminary data.</text>
</comment>
<keyword evidence="3" id="KW-1185">Reference proteome</keyword>
<accession>A0A1A7R891</accession>
<evidence type="ECO:0000256" key="1">
    <source>
        <dbReference type="SAM" id="SignalP"/>
    </source>
</evidence>
<sequence length="274" mass="31251">MKLQISLLALALFSMGQVNAHYPYVAPLSYQTFNNHSAIVSGFYDNPFVSEIAIKNFNFHIHTPSGEKIHLNDTDWAKTQTLSSYSLENKQDGTYRIRGIKQGSTARFALDQKQWKNLINGTRDVNKAANANVVYSADLTKKAQIKTVQTEEIIETFVSRRATTNAVVHHLHDGFDVQFITHPNVIQQHQAVQFKVLDQKKSIADLAVEILVQTTDFSREAKVYKTLKTDKDGMLNFNIADKGQYLLKIDYQQPFENKGNDLKRYKYTLSFNVI</sequence>
<dbReference type="EMBL" id="LZDS01000026">
    <property type="protein sequence ID" value="OBX28106.1"/>
    <property type="molecule type" value="Genomic_DNA"/>
</dbReference>
<name>A0A1A7R891_9GAMM</name>
<dbReference type="AlphaFoldDB" id="A0A1A7R891"/>
<organism evidence="2 3">
    <name type="scientific">Acinetobacter gandensis</name>
    <dbReference type="NCBI Taxonomy" id="1443941"/>
    <lineage>
        <taxon>Bacteria</taxon>
        <taxon>Pseudomonadati</taxon>
        <taxon>Pseudomonadota</taxon>
        <taxon>Gammaproteobacteria</taxon>
        <taxon>Moraxellales</taxon>
        <taxon>Moraxellaceae</taxon>
        <taxon>Acinetobacter</taxon>
    </lineage>
</organism>
<dbReference type="RefSeq" id="WP_067765124.1">
    <property type="nucleotide sequence ID" value="NZ_LZDS01000026.1"/>
</dbReference>
<gene>
    <name evidence="2" type="ORF">A9J31_05950</name>
</gene>
<proteinExistence type="predicted"/>
<evidence type="ECO:0000313" key="2">
    <source>
        <dbReference type="EMBL" id="OBX28106.1"/>
    </source>
</evidence>
<dbReference type="InterPro" id="IPR019613">
    <property type="entry name" value="DUF4198"/>
</dbReference>
<dbReference type="Pfam" id="PF10670">
    <property type="entry name" value="DUF4198"/>
    <property type="match status" value="1"/>
</dbReference>
<keyword evidence="1" id="KW-0732">Signal</keyword>
<feature type="signal peptide" evidence="1">
    <location>
        <begin position="1"/>
        <end position="20"/>
    </location>
</feature>
<evidence type="ECO:0000313" key="3">
    <source>
        <dbReference type="Proteomes" id="UP000185753"/>
    </source>
</evidence>
<dbReference type="Proteomes" id="UP000185753">
    <property type="component" value="Unassembled WGS sequence"/>
</dbReference>
<dbReference type="STRING" id="1443941.A9J31_05950"/>
<reference evidence="3" key="1">
    <citation type="submission" date="2016-06" db="EMBL/GenBank/DDBJ databases">
        <authorList>
            <person name="Radolfova-Krizova L."/>
            <person name="Nemec A."/>
        </authorList>
    </citation>
    <scope>NUCLEOTIDE SEQUENCE [LARGE SCALE GENOMIC DNA]</scope>
    <source>
        <strain evidence="3">ANC 4275</strain>
    </source>
</reference>
<evidence type="ECO:0008006" key="4">
    <source>
        <dbReference type="Google" id="ProtNLM"/>
    </source>
</evidence>
<feature type="chain" id="PRO_5008360668" description="DUF4198 domain-containing protein" evidence="1">
    <location>
        <begin position="21"/>
        <end position="274"/>
    </location>
</feature>
<protein>
    <recommendedName>
        <fullName evidence="4">DUF4198 domain-containing protein</fullName>
    </recommendedName>
</protein>